<comment type="similarity">
    <text evidence="3">In the N-terminal section; belongs to the PMEI family.</text>
</comment>
<dbReference type="NCBIfam" id="TIGR01614">
    <property type="entry name" value="PME_inhib"/>
    <property type="match status" value="1"/>
</dbReference>
<comment type="subcellular location">
    <subcellularLocation>
        <location evidence="1 10">Secreted</location>
        <location evidence="1 10">Cell wall</location>
    </subcellularLocation>
</comment>
<evidence type="ECO:0000256" key="6">
    <source>
        <dbReference type="ARBA" id="ARBA00022801"/>
    </source>
</evidence>
<keyword evidence="5 10" id="KW-0134">Cell wall</keyword>
<feature type="signal peptide" evidence="10">
    <location>
        <begin position="1"/>
        <end position="23"/>
    </location>
</feature>
<dbReference type="InterPro" id="IPR000070">
    <property type="entry name" value="Pectinesterase_cat"/>
</dbReference>
<name>A0ABR0WIY6_REHGL</name>
<comment type="pathway">
    <text evidence="2 10">Glycan metabolism; pectin degradation; 2-dehydro-3-deoxy-D-gluconate from pectin: step 1/5.</text>
</comment>
<evidence type="ECO:0000259" key="11">
    <source>
        <dbReference type="SMART" id="SM00856"/>
    </source>
</evidence>
<dbReference type="Pfam" id="PF04043">
    <property type="entry name" value="PMEI"/>
    <property type="match status" value="1"/>
</dbReference>
<dbReference type="Pfam" id="PF01095">
    <property type="entry name" value="Pectinesterase"/>
    <property type="match status" value="1"/>
</dbReference>
<evidence type="ECO:0000256" key="5">
    <source>
        <dbReference type="ARBA" id="ARBA00022512"/>
    </source>
</evidence>
<keyword evidence="6 10" id="KW-0378">Hydrolase</keyword>
<dbReference type="PROSITE" id="PS00800">
    <property type="entry name" value="PECTINESTERASE_1"/>
    <property type="match status" value="1"/>
</dbReference>
<dbReference type="Proteomes" id="UP001318860">
    <property type="component" value="Unassembled WGS sequence"/>
</dbReference>
<gene>
    <name evidence="12" type="ORF">DH2020_018445</name>
</gene>
<evidence type="ECO:0000256" key="7">
    <source>
        <dbReference type="ARBA" id="ARBA00023085"/>
    </source>
</evidence>
<dbReference type="CDD" id="cd15799">
    <property type="entry name" value="PMEI-like_4"/>
    <property type="match status" value="1"/>
</dbReference>
<evidence type="ECO:0000256" key="1">
    <source>
        <dbReference type="ARBA" id="ARBA00004191"/>
    </source>
</evidence>
<evidence type="ECO:0000256" key="8">
    <source>
        <dbReference type="ARBA" id="ARBA00023316"/>
    </source>
</evidence>
<dbReference type="InterPro" id="IPR011050">
    <property type="entry name" value="Pectin_lyase_fold/virulence"/>
</dbReference>
<organism evidence="12 13">
    <name type="scientific">Rehmannia glutinosa</name>
    <name type="common">Chinese foxglove</name>
    <dbReference type="NCBI Taxonomy" id="99300"/>
    <lineage>
        <taxon>Eukaryota</taxon>
        <taxon>Viridiplantae</taxon>
        <taxon>Streptophyta</taxon>
        <taxon>Embryophyta</taxon>
        <taxon>Tracheophyta</taxon>
        <taxon>Spermatophyta</taxon>
        <taxon>Magnoliopsida</taxon>
        <taxon>eudicotyledons</taxon>
        <taxon>Gunneridae</taxon>
        <taxon>Pentapetalae</taxon>
        <taxon>asterids</taxon>
        <taxon>lamiids</taxon>
        <taxon>Lamiales</taxon>
        <taxon>Orobanchaceae</taxon>
        <taxon>Rehmannieae</taxon>
        <taxon>Rehmannia</taxon>
    </lineage>
</organism>
<dbReference type="Gene3D" id="1.20.140.40">
    <property type="entry name" value="Invertase/pectin methylesterase inhibitor family protein"/>
    <property type="match status" value="1"/>
</dbReference>
<dbReference type="EMBL" id="JABTTQ020000010">
    <property type="protein sequence ID" value="KAK6147533.1"/>
    <property type="molecule type" value="Genomic_DNA"/>
</dbReference>
<proteinExistence type="inferred from homology"/>
<dbReference type="Gene3D" id="2.160.20.10">
    <property type="entry name" value="Single-stranded right-handed beta-helix, Pectin lyase-like"/>
    <property type="match status" value="1"/>
</dbReference>
<sequence length="515" mass="56440">MAASYLKIMFTLTLFCFVSVGHSGFGESKCLKVPESEFEGTVMSTIGVVRQVITTVSKFSGEVGNFRLSNAVTDCLDLMDVSVDQLRSALSASQNPYGKSNSTGNASADIKTWLGGALINQDTCNEGFDGTNGVVKGLISGSLDQITSLVKNLLSMVKPNPTSTPSRSGARKLVAKELFPDWLKPRDRKLLQASATGNMVTDAVVAADGSGTFTSIEEAIRAAPEYSSKRYVIYIKKGVYKEYVEINKKKWNIMMIGDGVDVTVISGNHNFIDGWTTYRSATFAVKGKGFIARDITFENTAGPGKHQAVAFRSDSDLSVLYRCAFRGFQDTLYAHSMRQFYRECKITGTIDFMFGDGTVVFQKCEILARKGLPSQKNTITAQGRKHPTEDSGFSIQFCNISAEPEVLASSNSTPTYLGRPWKLYSRTVIMQSYISNAIRPEGWLEWNGDFALNTLFYGEYMNYGPGAGLGARVKWPGYHVFNDSAQANSFTVARFIIGNTWLPSTGVRYTAGLVN</sequence>
<dbReference type="SMART" id="SM00856">
    <property type="entry name" value="PMEI"/>
    <property type="match status" value="1"/>
</dbReference>
<evidence type="ECO:0000256" key="10">
    <source>
        <dbReference type="RuleBase" id="RU000589"/>
    </source>
</evidence>
<evidence type="ECO:0000313" key="12">
    <source>
        <dbReference type="EMBL" id="KAK6147533.1"/>
    </source>
</evidence>
<dbReference type="SUPFAM" id="SSF101148">
    <property type="entry name" value="Plant invertase/pectin methylesterase inhibitor"/>
    <property type="match status" value="1"/>
</dbReference>
<keyword evidence="13" id="KW-1185">Reference proteome</keyword>
<evidence type="ECO:0000256" key="4">
    <source>
        <dbReference type="ARBA" id="ARBA00007786"/>
    </source>
</evidence>
<reference evidence="12 13" key="1">
    <citation type="journal article" date="2021" name="Comput. Struct. Biotechnol. J.">
        <title>De novo genome assembly of the potent medicinal plant Rehmannia glutinosa using nanopore technology.</title>
        <authorList>
            <person name="Ma L."/>
            <person name="Dong C."/>
            <person name="Song C."/>
            <person name="Wang X."/>
            <person name="Zheng X."/>
            <person name="Niu Y."/>
            <person name="Chen S."/>
            <person name="Feng W."/>
        </authorList>
    </citation>
    <scope>NUCLEOTIDE SEQUENCE [LARGE SCALE GENOMIC DNA]</scope>
    <source>
        <strain evidence="12">DH-2019</strain>
    </source>
</reference>
<dbReference type="PANTHER" id="PTHR31707">
    <property type="entry name" value="PECTINESTERASE"/>
    <property type="match status" value="1"/>
</dbReference>
<keyword evidence="10" id="KW-0964">Secreted</keyword>
<keyword evidence="8 10" id="KW-0961">Cell wall biogenesis/degradation</keyword>
<feature type="chain" id="PRO_5044960176" description="Pectinesterase" evidence="10">
    <location>
        <begin position="24"/>
        <end position="515"/>
    </location>
</feature>
<comment type="function">
    <text evidence="10">Acts in the modification of cell walls via demethylesterification of cell wall pectin.</text>
</comment>
<evidence type="ECO:0000256" key="3">
    <source>
        <dbReference type="ARBA" id="ARBA00006027"/>
    </source>
</evidence>
<dbReference type="InterPro" id="IPR018040">
    <property type="entry name" value="Pectinesterase_Tyr_AS"/>
</dbReference>
<feature type="domain" description="Pectinesterase inhibitor" evidence="11">
    <location>
        <begin position="21"/>
        <end position="156"/>
    </location>
</feature>
<keyword evidence="10" id="KW-0732">Signal</keyword>
<comment type="catalytic activity">
    <reaction evidence="9 10">
        <text>[(1-&gt;4)-alpha-D-galacturonosyl methyl ester](n) + n H2O = [(1-&gt;4)-alpha-D-galacturonosyl](n) + n methanol + n H(+)</text>
        <dbReference type="Rhea" id="RHEA:22380"/>
        <dbReference type="Rhea" id="RHEA-COMP:14570"/>
        <dbReference type="Rhea" id="RHEA-COMP:14573"/>
        <dbReference type="ChEBI" id="CHEBI:15377"/>
        <dbReference type="ChEBI" id="CHEBI:15378"/>
        <dbReference type="ChEBI" id="CHEBI:17790"/>
        <dbReference type="ChEBI" id="CHEBI:140522"/>
        <dbReference type="ChEBI" id="CHEBI:140523"/>
        <dbReference type="EC" id="3.1.1.11"/>
    </reaction>
</comment>
<evidence type="ECO:0000256" key="2">
    <source>
        <dbReference type="ARBA" id="ARBA00005184"/>
    </source>
</evidence>
<dbReference type="InterPro" id="IPR012334">
    <property type="entry name" value="Pectin_lyas_fold"/>
</dbReference>
<evidence type="ECO:0000313" key="13">
    <source>
        <dbReference type="Proteomes" id="UP001318860"/>
    </source>
</evidence>
<evidence type="ECO:0000256" key="9">
    <source>
        <dbReference type="ARBA" id="ARBA00047928"/>
    </source>
</evidence>
<dbReference type="InterPro" id="IPR035513">
    <property type="entry name" value="Invertase/methylesterase_inhib"/>
</dbReference>
<dbReference type="InterPro" id="IPR006501">
    <property type="entry name" value="Pectinesterase_inhib_dom"/>
</dbReference>
<protein>
    <recommendedName>
        <fullName evidence="10">Pectinesterase</fullName>
        <ecNumber evidence="10">3.1.1.11</ecNumber>
    </recommendedName>
</protein>
<comment type="similarity">
    <text evidence="4">In the C-terminal section; belongs to the pectinesterase family.</text>
</comment>
<accession>A0ABR0WIY6</accession>
<keyword evidence="7 10" id="KW-0063">Aspartyl esterase</keyword>
<dbReference type="SUPFAM" id="SSF51126">
    <property type="entry name" value="Pectin lyase-like"/>
    <property type="match status" value="1"/>
</dbReference>
<comment type="caution">
    <text evidence="12">The sequence shown here is derived from an EMBL/GenBank/DDBJ whole genome shotgun (WGS) entry which is preliminary data.</text>
</comment>
<dbReference type="EC" id="3.1.1.11" evidence="10"/>